<accession>A0A3P6VGE3</accession>
<reference evidence="1 2" key="1">
    <citation type="submission" date="2018-11" db="EMBL/GenBank/DDBJ databases">
        <authorList>
            <consortium name="Pathogen Informatics"/>
        </authorList>
    </citation>
    <scope>NUCLEOTIDE SEQUENCE [LARGE SCALE GENOMIC DNA]</scope>
</reference>
<dbReference type="AlphaFoldDB" id="A0A3P6VGE3"/>
<sequence>MQVTQEADELELQTLLPKMVAGISHLSLDSNLSGSPSTSQQASPTVAICACLREVLPSNLKQDIGDLIGSVPSPKYLKFRSEEHIQIHEEGLGGLRPSRGCFHRLLRWPFCGRTKAFSPEGPVAEARGAGVIPPLFVNWRISSKVYIFGTSCPMKVRRSILLLGPAGLRKSHVLKCLWEMAPDSFFSPSRKSGTFFITV</sequence>
<dbReference type="Proteomes" id="UP000281553">
    <property type="component" value="Unassembled WGS sequence"/>
</dbReference>
<evidence type="ECO:0000313" key="2">
    <source>
        <dbReference type="Proteomes" id="UP000281553"/>
    </source>
</evidence>
<keyword evidence="2" id="KW-1185">Reference proteome</keyword>
<name>A0A3P6VGE3_DIBLA</name>
<proteinExistence type="predicted"/>
<organism evidence="1 2">
    <name type="scientific">Dibothriocephalus latus</name>
    <name type="common">Fish tapeworm</name>
    <name type="synonym">Diphyllobothrium latum</name>
    <dbReference type="NCBI Taxonomy" id="60516"/>
    <lineage>
        <taxon>Eukaryota</taxon>
        <taxon>Metazoa</taxon>
        <taxon>Spiralia</taxon>
        <taxon>Lophotrochozoa</taxon>
        <taxon>Platyhelminthes</taxon>
        <taxon>Cestoda</taxon>
        <taxon>Eucestoda</taxon>
        <taxon>Diphyllobothriidea</taxon>
        <taxon>Diphyllobothriidae</taxon>
        <taxon>Dibothriocephalus</taxon>
    </lineage>
</organism>
<evidence type="ECO:0000313" key="1">
    <source>
        <dbReference type="EMBL" id="VDK89671.1"/>
    </source>
</evidence>
<protein>
    <submittedName>
        <fullName evidence="1">Uncharacterized protein</fullName>
    </submittedName>
</protein>
<gene>
    <name evidence="1" type="ORF">DILT_LOCUS4449</name>
</gene>
<dbReference type="EMBL" id="UYRU01045497">
    <property type="protein sequence ID" value="VDK89671.1"/>
    <property type="molecule type" value="Genomic_DNA"/>
</dbReference>